<name>A0ACC2EX71_DIPCM</name>
<reference evidence="2" key="1">
    <citation type="journal article" date="2024" name="Proc. Natl. Acad. Sci. U.S.A.">
        <title>Extraordinary preservation of gene collinearity over three hundred million years revealed in homosporous lycophytes.</title>
        <authorList>
            <person name="Li C."/>
            <person name="Wickell D."/>
            <person name="Kuo L.Y."/>
            <person name="Chen X."/>
            <person name="Nie B."/>
            <person name="Liao X."/>
            <person name="Peng D."/>
            <person name="Ji J."/>
            <person name="Jenkins J."/>
            <person name="Williams M."/>
            <person name="Shu S."/>
            <person name="Plott C."/>
            <person name="Barry K."/>
            <person name="Rajasekar S."/>
            <person name="Grimwood J."/>
            <person name="Han X."/>
            <person name="Sun S."/>
            <person name="Hou Z."/>
            <person name="He W."/>
            <person name="Dai G."/>
            <person name="Sun C."/>
            <person name="Schmutz J."/>
            <person name="Leebens-Mack J.H."/>
            <person name="Li F.W."/>
            <person name="Wang L."/>
        </authorList>
    </citation>
    <scope>NUCLEOTIDE SEQUENCE [LARGE SCALE GENOMIC DNA]</scope>
    <source>
        <strain evidence="2">cv. PW_Plant_1</strain>
    </source>
</reference>
<comment type="caution">
    <text evidence="1">The sequence shown here is derived from an EMBL/GenBank/DDBJ whole genome shotgun (WGS) entry which is preliminary data.</text>
</comment>
<protein>
    <submittedName>
        <fullName evidence="1">Uncharacterized protein</fullName>
    </submittedName>
</protein>
<evidence type="ECO:0000313" key="2">
    <source>
        <dbReference type="Proteomes" id="UP001162992"/>
    </source>
</evidence>
<organism evidence="1 2">
    <name type="scientific">Diphasiastrum complanatum</name>
    <name type="common">Issler's clubmoss</name>
    <name type="synonym">Lycopodium complanatum</name>
    <dbReference type="NCBI Taxonomy" id="34168"/>
    <lineage>
        <taxon>Eukaryota</taxon>
        <taxon>Viridiplantae</taxon>
        <taxon>Streptophyta</taxon>
        <taxon>Embryophyta</taxon>
        <taxon>Tracheophyta</taxon>
        <taxon>Lycopodiopsida</taxon>
        <taxon>Lycopodiales</taxon>
        <taxon>Lycopodiaceae</taxon>
        <taxon>Lycopodioideae</taxon>
        <taxon>Diphasiastrum</taxon>
    </lineage>
</organism>
<accession>A0ACC2EX71</accession>
<dbReference type="EMBL" id="CM055092">
    <property type="protein sequence ID" value="KAJ7570970.1"/>
    <property type="molecule type" value="Genomic_DNA"/>
</dbReference>
<gene>
    <name evidence="1" type="ORF">O6H91_01G142900</name>
</gene>
<sequence>MIHVAGSSSSACGRIIICSLLHYGKTFDCLVGGLSNSTYRRGFESGCVSFSGIRLGVDYCGGLRRGSSCVCGSCDHKPGWGLLSRNTSIFCKERRLPSRRCHGHTAQGFCSSSLLKRKSEKNSLKGSFEIYSELKNPEKRTIHGFLSEGRQLLRKVEGGSEWSLLSNRKYAATFLNRASTRSQKAGGSLKNPRQCRILFGLNEQKSDSQNTAFVPQASKEIKSKKKAVLSSHKSSERQATKAELKKETISSTNHSDIQIMSETSHNFYHSEIVGIPLTEGTAKSAGSFAVAKIIKPTELSNTSEDMEDSVKKPFKKKKYTPEAQLRFELDTCSKTADFQKAIELYEKTVAEGQHKFNQYHYNVVLYLCSSAALGVLEPKKSGRDNSHQATKKSLSESEPDDTSKGELDSEQNGSISEVEGFGGSMAGLVGKNVMGLTKEMMDLAEKNGFRIYQDMCHQGVPRNEATFTAVARLAVARADGDLAFQMVKEMTVANISPRLRSYGPALYTYYKKKDIEKAFEVDTHMLQSGIMPEESELQVLLRLSVEAGLQEKVYSLLHRLRTTVRDLASSTIDVIEKWFNSKAAKKAKIPSEALPTVEGIRSAMVSRGGGWHGLGWLGSGRWKVEKTNIDKNGFCGCCGEQLVTIDIDPQETEKFQQSLATLACERAHCGNNFNHFQDWLDQHGPFDFVVDAANVGMYNQNFQGAGFNIFQVNAVVTEIQRKHPLGKLPLTILHHKRANGARATSPLAQRLLNEWSNSDAFYSTPTGSNDDWYWLYAAVRNKCLIVTNDEMRDHLFQLLGKDFFPKWKERHQVRFTLTGRGANFHMPPPYSIVIQESEDGSWHIPKSGGDDVLSPREWLCITRPRGMDSKPSLSEPDKNLASESCGKKRGSSQRSTGGEGVGSHTIPEISK</sequence>
<dbReference type="Proteomes" id="UP001162992">
    <property type="component" value="Chromosome 1"/>
</dbReference>
<proteinExistence type="predicted"/>
<evidence type="ECO:0000313" key="1">
    <source>
        <dbReference type="EMBL" id="KAJ7570970.1"/>
    </source>
</evidence>
<keyword evidence="2" id="KW-1185">Reference proteome</keyword>